<dbReference type="InterPro" id="IPR029044">
    <property type="entry name" value="Nucleotide-diphossugar_trans"/>
</dbReference>
<dbReference type="GO" id="GO:0051999">
    <property type="term" value="P:mannosyl-inositol phosphorylceramide biosynthetic process"/>
    <property type="evidence" value="ECO:0007669"/>
    <property type="project" value="TreeGrafter"/>
</dbReference>
<name>K0SUU5_THAOC</name>
<dbReference type="PANTHER" id="PTHR32385">
    <property type="entry name" value="MANNOSYL PHOSPHORYLINOSITOL CERAMIDE SYNTHASE"/>
    <property type="match status" value="1"/>
</dbReference>
<comment type="caution">
    <text evidence="2">The sequence shown here is derived from an EMBL/GenBank/DDBJ whole genome shotgun (WGS) entry which is preliminary data.</text>
</comment>
<sequence>MMNGKKPRRLRIRWWTTHVLALLAGSAVCATFSSFLTAFPEYNGRLANTLLLPSGREWSLGGNGGNINASPSSSILESHINPALEEHLSQIRTRALIPSYTQDGVSPKHSKCKWDETKITNTRCDVHVLFRRLVAREPFSYAHFNDGEILAMMRTDGTTGRGLQKLSSELQGAMSDAFHAEKPGLVFGLPDAREWKDASQYANEQLGNSIVERTLATVFINQNYQDSRFILLEYIKRNPDRKVHMVVSEKADMKLFESKTGIHPSTVLKVPANDGFPTGYYDNINSTSTHEPGDLVILCAGSLGRMLAVQWFLQRPQTTYLELGSFFDLDLFGRSFGANYYSQKSGWFVQKDVVMKLINKAATDRFMREESEIYQPDTTTTGRRLVTIPKILVQSYTDVAMVPPKVYENVRTYAPEWDHLIFDDGNATAFLDKHFDSVVAARFRNLTEGAHKADLFRYAFLYVHGGVWLDMDVELRAPLKDALERENTIYTAKSGVFDDIFQAVLAVPPKVPFMKRLVEEIVESDLNGRGLPFTVWFKKALLRSTGQARLQVGKVMESKKSDERVTDFYLFRETCSRSTTAKCPVLDKYGLCCWVMDGSKVIFKARYHDYPFK</sequence>
<dbReference type="Pfam" id="PF04488">
    <property type="entry name" value="Gly_transf_sug"/>
    <property type="match status" value="1"/>
</dbReference>
<dbReference type="InterPro" id="IPR007577">
    <property type="entry name" value="GlycoTrfase_DXD_sugar-bd_CS"/>
</dbReference>
<protein>
    <recommendedName>
        <fullName evidence="4">Alpha 1,4-glycosyltransferase domain-containing protein</fullName>
    </recommendedName>
</protein>
<dbReference type="GO" id="GO:0016020">
    <property type="term" value="C:membrane"/>
    <property type="evidence" value="ECO:0007669"/>
    <property type="project" value="GOC"/>
</dbReference>
<accession>K0SUU5</accession>
<dbReference type="InterPro" id="IPR051706">
    <property type="entry name" value="Glycosyltransferase_domain"/>
</dbReference>
<dbReference type="EMBL" id="AGNL01019152">
    <property type="protein sequence ID" value="EJK62057.1"/>
    <property type="molecule type" value="Genomic_DNA"/>
</dbReference>
<dbReference type="Proteomes" id="UP000266841">
    <property type="component" value="Unassembled WGS sequence"/>
</dbReference>
<keyword evidence="1" id="KW-0808">Transferase</keyword>
<gene>
    <name evidence="2" type="ORF">THAOC_17346</name>
</gene>
<evidence type="ECO:0000313" key="3">
    <source>
        <dbReference type="Proteomes" id="UP000266841"/>
    </source>
</evidence>
<dbReference type="Gene3D" id="3.90.550.20">
    <property type="match status" value="1"/>
</dbReference>
<proteinExistence type="predicted"/>
<evidence type="ECO:0000313" key="2">
    <source>
        <dbReference type="EMBL" id="EJK62057.1"/>
    </source>
</evidence>
<dbReference type="PANTHER" id="PTHR32385:SF15">
    <property type="entry name" value="INOSITOL PHOSPHOCERAMIDE MANNOSYLTRANSFERASE 1"/>
    <property type="match status" value="1"/>
</dbReference>
<evidence type="ECO:0000256" key="1">
    <source>
        <dbReference type="ARBA" id="ARBA00022679"/>
    </source>
</evidence>
<evidence type="ECO:0008006" key="4">
    <source>
        <dbReference type="Google" id="ProtNLM"/>
    </source>
</evidence>
<keyword evidence="3" id="KW-1185">Reference proteome</keyword>
<dbReference type="GO" id="GO:0000030">
    <property type="term" value="F:mannosyltransferase activity"/>
    <property type="evidence" value="ECO:0007669"/>
    <property type="project" value="TreeGrafter"/>
</dbReference>
<organism evidence="2 3">
    <name type="scientific">Thalassiosira oceanica</name>
    <name type="common">Marine diatom</name>
    <dbReference type="NCBI Taxonomy" id="159749"/>
    <lineage>
        <taxon>Eukaryota</taxon>
        <taxon>Sar</taxon>
        <taxon>Stramenopiles</taxon>
        <taxon>Ochrophyta</taxon>
        <taxon>Bacillariophyta</taxon>
        <taxon>Coscinodiscophyceae</taxon>
        <taxon>Thalassiosirophycidae</taxon>
        <taxon>Thalassiosirales</taxon>
        <taxon>Thalassiosiraceae</taxon>
        <taxon>Thalassiosira</taxon>
    </lineage>
</organism>
<dbReference type="SUPFAM" id="SSF53448">
    <property type="entry name" value="Nucleotide-diphospho-sugar transferases"/>
    <property type="match status" value="1"/>
</dbReference>
<dbReference type="OrthoDB" id="3647at2759"/>
<dbReference type="AlphaFoldDB" id="K0SUU5"/>
<reference evidence="2 3" key="1">
    <citation type="journal article" date="2012" name="Genome Biol.">
        <title>Genome and low-iron response of an oceanic diatom adapted to chronic iron limitation.</title>
        <authorList>
            <person name="Lommer M."/>
            <person name="Specht M."/>
            <person name="Roy A.S."/>
            <person name="Kraemer L."/>
            <person name="Andreson R."/>
            <person name="Gutowska M.A."/>
            <person name="Wolf J."/>
            <person name="Bergner S.V."/>
            <person name="Schilhabel M.B."/>
            <person name="Klostermeier U.C."/>
            <person name="Beiko R.G."/>
            <person name="Rosenstiel P."/>
            <person name="Hippler M."/>
            <person name="Laroche J."/>
        </authorList>
    </citation>
    <scope>NUCLEOTIDE SEQUENCE [LARGE SCALE GENOMIC DNA]</scope>
    <source>
        <strain evidence="2 3">CCMP1005</strain>
    </source>
</reference>